<name>A0AAW1XYW3_RUBAR</name>
<dbReference type="Gene3D" id="1.20.1280.50">
    <property type="match status" value="1"/>
</dbReference>
<dbReference type="PROSITE" id="PS50181">
    <property type="entry name" value="FBOX"/>
    <property type="match status" value="1"/>
</dbReference>
<accession>A0AAW1XYW3</accession>
<dbReference type="Proteomes" id="UP001457282">
    <property type="component" value="Unassembled WGS sequence"/>
</dbReference>
<protein>
    <recommendedName>
        <fullName evidence="1">F-box domain-containing protein</fullName>
    </recommendedName>
</protein>
<dbReference type="SMART" id="SM00256">
    <property type="entry name" value="FBOX"/>
    <property type="match status" value="1"/>
</dbReference>
<organism evidence="2 3">
    <name type="scientific">Rubus argutus</name>
    <name type="common">Southern blackberry</name>
    <dbReference type="NCBI Taxonomy" id="59490"/>
    <lineage>
        <taxon>Eukaryota</taxon>
        <taxon>Viridiplantae</taxon>
        <taxon>Streptophyta</taxon>
        <taxon>Embryophyta</taxon>
        <taxon>Tracheophyta</taxon>
        <taxon>Spermatophyta</taxon>
        <taxon>Magnoliopsida</taxon>
        <taxon>eudicotyledons</taxon>
        <taxon>Gunneridae</taxon>
        <taxon>Pentapetalae</taxon>
        <taxon>rosids</taxon>
        <taxon>fabids</taxon>
        <taxon>Rosales</taxon>
        <taxon>Rosaceae</taxon>
        <taxon>Rosoideae</taxon>
        <taxon>Rosoideae incertae sedis</taxon>
        <taxon>Rubus</taxon>
    </lineage>
</organism>
<sequence length="213" mass="24654">MELDRISGLPNDVSERILSCLPLREAVRTSVVSRKWRYKSDMLQDMCLMMGVSRRKVIQPIALRTLLIMYSYFILAPYTSSSFLSSAEMLGLRHCDGFTNLKIDAPNLRIIDIIGVFEDVKLENTSNLAQPHIQRLTINRNFLKYLSIGALPEKLPKHKFLWTLKRIMLLWENSPALERITIKPSVNCSSELVKELLRFRRLSMLAEIIYLDP</sequence>
<dbReference type="PANTHER" id="PTHR31639">
    <property type="entry name" value="F-BOX PROTEIN-LIKE"/>
    <property type="match status" value="1"/>
</dbReference>
<dbReference type="Pfam" id="PF00646">
    <property type="entry name" value="F-box"/>
    <property type="match status" value="1"/>
</dbReference>
<gene>
    <name evidence="2" type="ORF">M0R45_007488</name>
</gene>
<evidence type="ECO:0000313" key="2">
    <source>
        <dbReference type="EMBL" id="KAK9941794.1"/>
    </source>
</evidence>
<feature type="domain" description="F-box" evidence="1">
    <location>
        <begin position="3"/>
        <end position="57"/>
    </location>
</feature>
<comment type="caution">
    <text evidence="2">The sequence shown here is derived from an EMBL/GenBank/DDBJ whole genome shotgun (WGS) entry which is preliminary data.</text>
</comment>
<dbReference type="EMBL" id="JBEDUW010000002">
    <property type="protein sequence ID" value="KAK9941794.1"/>
    <property type="molecule type" value="Genomic_DNA"/>
</dbReference>
<dbReference type="InterPro" id="IPR036047">
    <property type="entry name" value="F-box-like_dom_sf"/>
</dbReference>
<dbReference type="PANTHER" id="PTHR31639:SF93">
    <property type="entry name" value="F-BOX_FBD_LRR PROTEIN"/>
    <property type="match status" value="1"/>
</dbReference>
<proteinExistence type="predicted"/>
<dbReference type="SUPFAM" id="SSF81383">
    <property type="entry name" value="F-box domain"/>
    <property type="match status" value="1"/>
</dbReference>
<dbReference type="InterPro" id="IPR001810">
    <property type="entry name" value="F-box_dom"/>
</dbReference>
<evidence type="ECO:0000313" key="3">
    <source>
        <dbReference type="Proteomes" id="UP001457282"/>
    </source>
</evidence>
<evidence type="ECO:0000259" key="1">
    <source>
        <dbReference type="PROSITE" id="PS50181"/>
    </source>
</evidence>
<keyword evidence="3" id="KW-1185">Reference proteome</keyword>
<dbReference type="AlphaFoldDB" id="A0AAW1XYW3"/>
<reference evidence="2 3" key="1">
    <citation type="journal article" date="2023" name="G3 (Bethesda)">
        <title>A chromosome-length genome assembly and annotation of blackberry (Rubus argutus, cv. 'Hillquist').</title>
        <authorList>
            <person name="Bruna T."/>
            <person name="Aryal R."/>
            <person name="Dudchenko O."/>
            <person name="Sargent D.J."/>
            <person name="Mead D."/>
            <person name="Buti M."/>
            <person name="Cavallini A."/>
            <person name="Hytonen T."/>
            <person name="Andres J."/>
            <person name="Pham M."/>
            <person name="Weisz D."/>
            <person name="Mascagni F."/>
            <person name="Usai G."/>
            <person name="Natali L."/>
            <person name="Bassil N."/>
            <person name="Fernandez G.E."/>
            <person name="Lomsadze A."/>
            <person name="Armour M."/>
            <person name="Olukolu B."/>
            <person name="Poorten T."/>
            <person name="Britton C."/>
            <person name="Davik J."/>
            <person name="Ashrafi H."/>
            <person name="Aiden E.L."/>
            <person name="Borodovsky M."/>
            <person name="Worthington M."/>
        </authorList>
    </citation>
    <scope>NUCLEOTIDE SEQUENCE [LARGE SCALE GENOMIC DNA]</scope>
    <source>
        <strain evidence="2">PI 553951</strain>
    </source>
</reference>